<comment type="subunit">
    <text evidence="3 13">Tetramer of two alpha and two beta subunits.</text>
</comment>
<dbReference type="InterPro" id="IPR022911">
    <property type="entry name" value="Phe_tRNA_ligase_alpha1_bac"/>
</dbReference>
<evidence type="ECO:0000256" key="4">
    <source>
        <dbReference type="ARBA" id="ARBA00022490"/>
    </source>
</evidence>
<evidence type="ECO:0000256" key="3">
    <source>
        <dbReference type="ARBA" id="ARBA00011209"/>
    </source>
</evidence>
<dbReference type="GO" id="GO:0005524">
    <property type="term" value="F:ATP binding"/>
    <property type="evidence" value="ECO:0007669"/>
    <property type="project" value="UniProtKB-UniRule"/>
</dbReference>
<evidence type="ECO:0000256" key="1">
    <source>
        <dbReference type="ARBA" id="ARBA00004496"/>
    </source>
</evidence>
<dbReference type="Pfam" id="PF02912">
    <property type="entry name" value="Phe_tRNA-synt_N"/>
    <property type="match status" value="1"/>
</dbReference>
<accession>A0A448L6N3</accession>
<dbReference type="Pfam" id="PF01409">
    <property type="entry name" value="tRNA-synt_2d"/>
    <property type="match status" value="1"/>
</dbReference>
<keyword evidence="5 13" id="KW-0436">Ligase</keyword>
<dbReference type="InterPro" id="IPR006195">
    <property type="entry name" value="aa-tRNA-synth_II"/>
</dbReference>
<evidence type="ECO:0000256" key="11">
    <source>
        <dbReference type="ARBA" id="ARBA00023146"/>
    </source>
</evidence>
<dbReference type="InterPro" id="IPR004529">
    <property type="entry name" value="Phe-tRNA-synth_IIc_asu"/>
</dbReference>
<dbReference type="PANTHER" id="PTHR11538">
    <property type="entry name" value="PHENYLALANYL-TRNA SYNTHETASE"/>
    <property type="match status" value="1"/>
</dbReference>
<dbReference type="Gene3D" id="3.30.930.10">
    <property type="entry name" value="Bira Bifunctional Protein, Domain 2"/>
    <property type="match status" value="1"/>
</dbReference>
<dbReference type="InterPro" id="IPR004188">
    <property type="entry name" value="Phe-tRNA_ligase_II_N"/>
</dbReference>
<dbReference type="GO" id="GO:0004826">
    <property type="term" value="F:phenylalanine-tRNA ligase activity"/>
    <property type="evidence" value="ECO:0007669"/>
    <property type="project" value="UniProtKB-UniRule"/>
</dbReference>
<dbReference type="PANTHER" id="PTHR11538:SF41">
    <property type="entry name" value="PHENYLALANINE--TRNA LIGASE, MITOCHONDRIAL"/>
    <property type="match status" value="1"/>
</dbReference>
<comment type="cofactor">
    <cofactor evidence="13">
        <name>Mg(2+)</name>
        <dbReference type="ChEBI" id="CHEBI:18420"/>
    </cofactor>
    <text evidence="13">Binds 2 magnesium ions per tetramer.</text>
</comment>
<evidence type="ECO:0000256" key="7">
    <source>
        <dbReference type="ARBA" id="ARBA00022741"/>
    </source>
</evidence>
<evidence type="ECO:0000256" key="2">
    <source>
        <dbReference type="ARBA" id="ARBA00010207"/>
    </source>
</evidence>
<dbReference type="RefSeq" id="WP_026285931.1">
    <property type="nucleotide sequence ID" value="NZ_LR134384.1"/>
</dbReference>
<keyword evidence="10 13" id="KW-0648">Protein biosynthesis</keyword>
<protein>
    <recommendedName>
        <fullName evidence="13">Phenylalanine--tRNA ligase alpha subunit</fullName>
        <ecNumber evidence="13">6.1.1.20</ecNumber>
    </recommendedName>
    <alternativeName>
        <fullName evidence="13">Phenylalanyl-tRNA synthetase alpha subunit</fullName>
        <shortName evidence="13">PheRS</shortName>
    </alternativeName>
</protein>
<dbReference type="GO" id="GO:0000049">
    <property type="term" value="F:tRNA binding"/>
    <property type="evidence" value="ECO:0007669"/>
    <property type="project" value="InterPro"/>
</dbReference>
<evidence type="ECO:0000259" key="14">
    <source>
        <dbReference type="PROSITE" id="PS50862"/>
    </source>
</evidence>
<dbReference type="HAMAP" id="MF_00281">
    <property type="entry name" value="Phe_tRNA_synth_alpha1"/>
    <property type="match status" value="1"/>
</dbReference>
<evidence type="ECO:0000256" key="9">
    <source>
        <dbReference type="ARBA" id="ARBA00022842"/>
    </source>
</evidence>
<evidence type="ECO:0000256" key="12">
    <source>
        <dbReference type="ARBA" id="ARBA00049255"/>
    </source>
</evidence>
<dbReference type="InterPro" id="IPR010978">
    <property type="entry name" value="tRNA-bd_arm"/>
</dbReference>
<dbReference type="EMBL" id="LR134384">
    <property type="protein sequence ID" value="VEH15532.1"/>
    <property type="molecule type" value="Genomic_DNA"/>
</dbReference>
<name>A0A448L6N3_9BACT</name>
<organism evidence="15 16">
    <name type="scientific">Segatella oris</name>
    <dbReference type="NCBI Taxonomy" id="28135"/>
    <lineage>
        <taxon>Bacteria</taxon>
        <taxon>Pseudomonadati</taxon>
        <taxon>Bacteroidota</taxon>
        <taxon>Bacteroidia</taxon>
        <taxon>Bacteroidales</taxon>
        <taxon>Prevotellaceae</taxon>
        <taxon>Segatella</taxon>
    </lineage>
</organism>
<evidence type="ECO:0000313" key="15">
    <source>
        <dbReference type="EMBL" id="VEH15532.1"/>
    </source>
</evidence>
<dbReference type="Proteomes" id="UP000274578">
    <property type="component" value="Chromosome 1"/>
</dbReference>
<feature type="binding site" evidence="13">
    <location>
        <position position="257"/>
    </location>
    <ligand>
        <name>Mg(2+)</name>
        <dbReference type="ChEBI" id="CHEBI:18420"/>
        <note>shared with beta subunit</note>
    </ligand>
</feature>
<evidence type="ECO:0000256" key="8">
    <source>
        <dbReference type="ARBA" id="ARBA00022840"/>
    </source>
</evidence>
<dbReference type="AlphaFoldDB" id="A0A448L6N3"/>
<dbReference type="GO" id="GO:0006432">
    <property type="term" value="P:phenylalanyl-tRNA aminoacylation"/>
    <property type="evidence" value="ECO:0007669"/>
    <property type="project" value="UniProtKB-UniRule"/>
</dbReference>
<comment type="similarity">
    <text evidence="2 13">Belongs to the class-II aminoacyl-tRNA synthetase family. Phe-tRNA synthetase alpha subunit type 1 subfamily.</text>
</comment>
<keyword evidence="8 13" id="KW-0067">ATP-binding</keyword>
<evidence type="ECO:0000256" key="5">
    <source>
        <dbReference type="ARBA" id="ARBA00022598"/>
    </source>
</evidence>
<dbReference type="InterPro" id="IPR002319">
    <property type="entry name" value="Phenylalanyl-tRNA_Synthase"/>
</dbReference>
<evidence type="ECO:0000256" key="6">
    <source>
        <dbReference type="ARBA" id="ARBA00022723"/>
    </source>
</evidence>
<evidence type="ECO:0000256" key="13">
    <source>
        <dbReference type="HAMAP-Rule" id="MF_00281"/>
    </source>
</evidence>
<feature type="domain" description="Aminoacyl-transfer RNA synthetases class-II family profile" evidence="14">
    <location>
        <begin position="108"/>
        <end position="341"/>
    </location>
</feature>
<keyword evidence="4 13" id="KW-0963">Cytoplasm</keyword>
<dbReference type="GeneID" id="85012355"/>
<dbReference type="NCBIfam" id="TIGR00468">
    <property type="entry name" value="pheS"/>
    <property type="match status" value="1"/>
</dbReference>
<keyword evidence="6 13" id="KW-0479">Metal-binding</keyword>
<comment type="catalytic activity">
    <reaction evidence="12 13">
        <text>tRNA(Phe) + L-phenylalanine + ATP = L-phenylalanyl-tRNA(Phe) + AMP + diphosphate + H(+)</text>
        <dbReference type="Rhea" id="RHEA:19413"/>
        <dbReference type="Rhea" id="RHEA-COMP:9668"/>
        <dbReference type="Rhea" id="RHEA-COMP:9699"/>
        <dbReference type="ChEBI" id="CHEBI:15378"/>
        <dbReference type="ChEBI" id="CHEBI:30616"/>
        <dbReference type="ChEBI" id="CHEBI:33019"/>
        <dbReference type="ChEBI" id="CHEBI:58095"/>
        <dbReference type="ChEBI" id="CHEBI:78442"/>
        <dbReference type="ChEBI" id="CHEBI:78531"/>
        <dbReference type="ChEBI" id="CHEBI:456215"/>
        <dbReference type="EC" id="6.1.1.20"/>
    </reaction>
</comment>
<dbReference type="SUPFAM" id="SSF46589">
    <property type="entry name" value="tRNA-binding arm"/>
    <property type="match status" value="1"/>
</dbReference>
<dbReference type="EC" id="6.1.1.20" evidence="13"/>
<sequence length="346" mass="39424">MLLEKIEELLKEVSSLTAKNAEDVERLRLKYLSKKGEINALMADFRNVAADQKKNIGIKINELKQTATDKINSLREELAEEKAQGDDIDLTRTAYPIRLGTRHPLTIVKNEIIEIFQRMGFVLADGPEIDDDKHVFTMLNFAADHPARDMQDTFFIEQSDPNDVTKNILLRSHTSGDQSHFMETHKPPFRILCPGRVYRNEAISARAHCFFHQVEGLYVDKNVSFTDLKQVLLTFAREMFGPDTKIRLRPSYFPFTEPSAEMDISCHICGGEGCGFCKHTGWVEILGCGMVDPNVLEACGIDSNEYTGYAFGMGVERITNLKYRVSDLRLFSENDTRFLKEFESAY</sequence>
<dbReference type="PROSITE" id="PS50862">
    <property type="entry name" value="AA_TRNA_LIGASE_II"/>
    <property type="match status" value="1"/>
</dbReference>
<keyword evidence="7 13" id="KW-0547">Nucleotide-binding</keyword>
<dbReference type="GO" id="GO:0000287">
    <property type="term" value="F:magnesium ion binding"/>
    <property type="evidence" value="ECO:0007669"/>
    <property type="project" value="UniProtKB-UniRule"/>
</dbReference>
<keyword evidence="9 13" id="KW-0460">Magnesium</keyword>
<dbReference type="SUPFAM" id="SSF55681">
    <property type="entry name" value="Class II aaRS and biotin synthetases"/>
    <property type="match status" value="1"/>
</dbReference>
<evidence type="ECO:0000256" key="10">
    <source>
        <dbReference type="ARBA" id="ARBA00022917"/>
    </source>
</evidence>
<reference evidence="15 16" key="1">
    <citation type="submission" date="2018-12" db="EMBL/GenBank/DDBJ databases">
        <authorList>
            <consortium name="Pathogen Informatics"/>
        </authorList>
    </citation>
    <scope>NUCLEOTIDE SEQUENCE [LARGE SCALE GENOMIC DNA]</scope>
    <source>
        <strain evidence="15 16">NCTC13071</strain>
    </source>
</reference>
<proteinExistence type="inferred from homology"/>
<dbReference type="CDD" id="cd00496">
    <property type="entry name" value="PheRS_alpha_core"/>
    <property type="match status" value="1"/>
</dbReference>
<evidence type="ECO:0000313" key="16">
    <source>
        <dbReference type="Proteomes" id="UP000274578"/>
    </source>
</evidence>
<dbReference type="InterPro" id="IPR045864">
    <property type="entry name" value="aa-tRNA-synth_II/BPL/LPL"/>
</dbReference>
<gene>
    <name evidence="13 15" type="primary">pheS</name>
    <name evidence="15" type="ORF">NCTC13071_01536</name>
</gene>
<dbReference type="GO" id="GO:0005737">
    <property type="term" value="C:cytoplasm"/>
    <property type="evidence" value="ECO:0007669"/>
    <property type="project" value="UniProtKB-SubCell"/>
</dbReference>
<comment type="subcellular location">
    <subcellularLocation>
        <location evidence="1 13">Cytoplasm</location>
    </subcellularLocation>
</comment>
<keyword evidence="11 13" id="KW-0030">Aminoacyl-tRNA synthetase</keyword>
<dbReference type="KEGG" id="poc:NCTC13071_01536"/>